<dbReference type="PANTHER" id="PTHR34220:SF7">
    <property type="entry name" value="SENSOR HISTIDINE KINASE YPDA"/>
    <property type="match status" value="1"/>
</dbReference>
<feature type="transmembrane region" description="Helical" evidence="6">
    <location>
        <begin position="12"/>
        <end position="36"/>
    </location>
</feature>
<evidence type="ECO:0000256" key="4">
    <source>
        <dbReference type="ARBA" id="ARBA00022679"/>
    </source>
</evidence>
<dbReference type="EMBL" id="CP034235">
    <property type="protein sequence ID" value="QGQ99505.1"/>
    <property type="molecule type" value="Genomic_DNA"/>
</dbReference>
<protein>
    <submittedName>
        <fullName evidence="8">HAMP domain-containing protein</fullName>
    </submittedName>
</protein>
<keyword evidence="2" id="KW-1003">Cell membrane</keyword>
<dbReference type="PANTHER" id="PTHR34220">
    <property type="entry name" value="SENSOR HISTIDINE KINASE YPDA"/>
    <property type="match status" value="1"/>
</dbReference>
<evidence type="ECO:0000313" key="8">
    <source>
        <dbReference type="EMBL" id="QGQ99505.1"/>
    </source>
</evidence>
<evidence type="ECO:0000256" key="6">
    <source>
        <dbReference type="SAM" id="Phobius"/>
    </source>
</evidence>
<dbReference type="InterPro" id="IPR003660">
    <property type="entry name" value="HAMP_dom"/>
</dbReference>
<keyword evidence="6" id="KW-0812">Transmembrane</keyword>
<organism evidence="8 9">
    <name type="scientific">Paenibacillus psychroresistens</name>
    <dbReference type="NCBI Taxonomy" id="1778678"/>
    <lineage>
        <taxon>Bacteria</taxon>
        <taxon>Bacillati</taxon>
        <taxon>Bacillota</taxon>
        <taxon>Bacilli</taxon>
        <taxon>Bacillales</taxon>
        <taxon>Paenibacillaceae</taxon>
        <taxon>Paenibacillus</taxon>
    </lineage>
</organism>
<evidence type="ECO:0000256" key="5">
    <source>
        <dbReference type="ARBA" id="ARBA00023136"/>
    </source>
</evidence>
<evidence type="ECO:0000256" key="1">
    <source>
        <dbReference type="ARBA" id="ARBA00004651"/>
    </source>
</evidence>
<reference evidence="9" key="1">
    <citation type="submission" date="2018-11" db="EMBL/GenBank/DDBJ databases">
        <title>Complete genome sequence of Paenibacillus sp. ML311-T8.</title>
        <authorList>
            <person name="Nam Y.-D."/>
            <person name="Kang J."/>
            <person name="Chung W.-H."/>
            <person name="Park Y.S."/>
        </authorList>
    </citation>
    <scope>NUCLEOTIDE SEQUENCE [LARGE SCALE GENOMIC DNA]</scope>
    <source>
        <strain evidence="9">ML311-T8</strain>
    </source>
</reference>
<dbReference type="RefSeq" id="WP_155704672.1">
    <property type="nucleotide sequence ID" value="NZ_CP034235.1"/>
</dbReference>
<dbReference type="InterPro" id="IPR050640">
    <property type="entry name" value="Bact_2-comp_sensor_kinase"/>
</dbReference>
<dbReference type="OrthoDB" id="2514948at2"/>
<dbReference type="GO" id="GO:0005886">
    <property type="term" value="C:plasma membrane"/>
    <property type="evidence" value="ECO:0007669"/>
    <property type="project" value="UniProtKB-SubCell"/>
</dbReference>
<dbReference type="AlphaFoldDB" id="A0A6B8RV55"/>
<keyword evidence="5 6" id="KW-0472">Membrane</keyword>
<dbReference type="Pfam" id="PF06580">
    <property type="entry name" value="His_kinase"/>
    <property type="match status" value="1"/>
</dbReference>
<gene>
    <name evidence="8" type="ORF">EHS13_33920</name>
</gene>
<keyword evidence="3" id="KW-0597">Phosphoprotein</keyword>
<dbReference type="InterPro" id="IPR036890">
    <property type="entry name" value="HATPase_C_sf"/>
</dbReference>
<keyword evidence="9" id="KW-1185">Reference proteome</keyword>
<dbReference type="Gene3D" id="6.10.340.10">
    <property type="match status" value="1"/>
</dbReference>
<feature type="domain" description="HAMP" evidence="7">
    <location>
        <begin position="289"/>
        <end position="341"/>
    </location>
</feature>
<dbReference type="SUPFAM" id="SSF55874">
    <property type="entry name" value="ATPase domain of HSP90 chaperone/DNA topoisomerase II/histidine kinase"/>
    <property type="match status" value="1"/>
</dbReference>
<evidence type="ECO:0000259" key="7">
    <source>
        <dbReference type="PROSITE" id="PS50885"/>
    </source>
</evidence>
<keyword evidence="6" id="KW-1133">Transmembrane helix</keyword>
<dbReference type="KEGG" id="ppsc:EHS13_33920"/>
<evidence type="ECO:0000256" key="3">
    <source>
        <dbReference type="ARBA" id="ARBA00022553"/>
    </source>
</evidence>
<evidence type="ECO:0000313" key="9">
    <source>
        <dbReference type="Proteomes" id="UP000426246"/>
    </source>
</evidence>
<feature type="transmembrane region" description="Helical" evidence="6">
    <location>
        <begin position="266"/>
        <end position="288"/>
    </location>
</feature>
<accession>A0A6B8RV55</accession>
<evidence type="ECO:0000256" key="2">
    <source>
        <dbReference type="ARBA" id="ARBA00022475"/>
    </source>
</evidence>
<dbReference type="PROSITE" id="PS50885">
    <property type="entry name" value="HAMP"/>
    <property type="match status" value="1"/>
</dbReference>
<dbReference type="Proteomes" id="UP000426246">
    <property type="component" value="Chromosome"/>
</dbReference>
<keyword evidence="4" id="KW-0808">Transferase</keyword>
<dbReference type="Gene3D" id="3.30.565.10">
    <property type="entry name" value="Histidine kinase-like ATPase, C-terminal domain"/>
    <property type="match status" value="1"/>
</dbReference>
<dbReference type="GO" id="GO:0000155">
    <property type="term" value="F:phosphorelay sensor kinase activity"/>
    <property type="evidence" value="ECO:0007669"/>
    <property type="project" value="InterPro"/>
</dbReference>
<sequence>MRIIQWLRSRLLYKMLLLYSLLTLIPLIIVSASFYAKSKNLLEKDSTETAQKALLDASDRMDNFLKGIAKKLNQTAENDPKKNSLINSLLLSKVESDQKELEPIVMRLLLAQKDDLVDTIYLQSLIGKSYSVGSKAPLQFEEAFRIMPFEYDYVPEWAFFTDGKRLACNLKLFDKRSGADIGRLILTLDPKKVTSLYEQFPVGNFYITNASSNLILSANDETQIGKLLNIHSQTNMVALTQKSRATDFQYVYLIPSKPGQIITKQAFFSVYVTLLAWLAVILITFWILRKINVPITRLTRLMRKAEQEEYNLMQDIRTTDEIALLCHGYNQLVSRTQELIEKNYNSGMLQKEAELNAVRMYINPHFLYNTLEYISILSRSQEGSENIADVVQNLAGIFRFSIAPGETTVPLETELLFVNKYLLIHQRRYGKRLHYEIIVPESLKSIPVPKLILQPLVENAFTHGIDYMHKDGHVIVRAYEEDFRLVIEIENSVGDPSETHEHVYERKGLGSGLQNVNARIHFHYGPEYGVALHKETNITLARVNLPITFE</sequence>
<comment type="subcellular location">
    <subcellularLocation>
        <location evidence="1">Cell membrane</location>
        <topology evidence="1">Multi-pass membrane protein</topology>
    </subcellularLocation>
</comment>
<name>A0A6B8RV55_9BACL</name>
<dbReference type="InterPro" id="IPR010559">
    <property type="entry name" value="Sig_transdc_His_kin_internal"/>
</dbReference>
<proteinExistence type="predicted"/>